<evidence type="ECO:0000313" key="2">
    <source>
        <dbReference type="EMBL" id="CAG6628015.1"/>
    </source>
</evidence>
<dbReference type="GO" id="GO:0032543">
    <property type="term" value="P:mitochondrial translation"/>
    <property type="evidence" value="ECO:0007669"/>
    <property type="project" value="TreeGrafter"/>
</dbReference>
<dbReference type="GO" id="GO:0016740">
    <property type="term" value="F:transferase activity"/>
    <property type="evidence" value="ECO:0007669"/>
    <property type="project" value="UniProtKB-KW"/>
</dbReference>
<dbReference type="Pfam" id="PF02686">
    <property type="entry name" value="GatC"/>
    <property type="match status" value="1"/>
</dbReference>
<dbReference type="GO" id="GO:0030956">
    <property type="term" value="C:glutamyl-tRNA(Gln) amidotransferase complex"/>
    <property type="evidence" value="ECO:0007669"/>
    <property type="project" value="TreeGrafter"/>
</dbReference>
<keyword evidence="1" id="KW-0547">Nucleotide-binding</keyword>
<keyword evidence="2" id="KW-0808">Transferase</keyword>
<dbReference type="GO" id="GO:0006450">
    <property type="term" value="P:regulation of translational fidelity"/>
    <property type="evidence" value="ECO:0007669"/>
    <property type="project" value="InterPro"/>
</dbReference>
<evidence type="ECO:0000256" key="1">
    <source>
        <dbReference type="ARBA" id="ARBA00022741"/>
    </source>
</evidence>
<dbReference type="AlphaFoldDB" id="A0A8D8QA91"/>
<dbReference type="EMBL" id="HBUF01066994">
    <property type="protein sequence ID" value="CAG6628016.1"/>
    <property type="molecule type" value="Transcribed_RNA"/>
</dbReference>
<dbReference type="GO" id="GO:0005739">
    <property type="term" value="C:mitochondrion"/>
    <property type="evidence" value="ECO:0007669"/>
    <property type="project" value="TreeGrafter"/>
</dbReference>
<dbReference type="GO" id="GO:0000166">
    <property type="term" value="F:nucleotide binding"/>
    <property type="evidence" value="ECO:0007669"/>
    <property type="project" value="UniProtKB-KW"/>
</dbReference>
<proteinExistence type="predicted"/>
<organism evidence="2">
    <name type="scientific">Cacopsylla melanoneura</name>
    <dbReference type="NCBI Taxonomy" id="428564"/>
    <lineage>
        <taxon>Eukaryota</taxon>
        <taxon>Metazoa</taxon>
        <taxon>Ecdysozoa</taxon>
        <taxon>Arthropoda</taxon>
        <taxon>Hexapoda</taxon>
        <taxon>Insecta</taxon>
        <taxon>Pterygota</taxon>
        <taxon>Neoptera</taxon>
        <taxon>Paraneoptera</taxon>
        <taxon>Hemiptera</taxon>
        <taxon>Sternorrhyncha</taxon>
        <taxon>Psylloidea</taxon>
        <taxon>Psyllidae</taxon>
        <taxon>Psyllinae</taxon>
        <taxon>Cacopsylla</taxon>
    </lineage>
</organism>
<reference evidence="2" key="1">
    <citation type="submission" date="2021-05" db="EMBL/GenBank/DDBJ databases">
        <authorList>
            <person name="Alioto T."/>
            <person name="Alioto T."/>
            <person name="Gomez Garrido J."/>
        </authorList>
    </citation>
    <scope>NUCLEOTIDE SEQUENCE</scope>
</reference>
<dbReference type="InterPro" id="IPR003837">
    <property type="entry name" value="GatC"/>
</dbReference>
<name>A0A8D8QA91_9HEMI</name>
<accession>A0A8D8QA91</accession>
<dbReference type="PANTHER" id="PTHR15004">
    <property type="entry name" value="GLUTAMYL-TRNA(GLN) AMIDOTRANSFERASE SUBUNIT C, MITOCHONDRIAL"/>
    <property type="match status" value="1"/>
</dbReference>
<protein>
    <submittedName>
        <fullName evidence="2">Glutamyl-tRNA(Gln) amidotransferase subunit C, mitochondrial</fullName>
    </submittedName>
</protein>
<sequence length="171" mass="19521">MNRLYSITKWCLIKPKLNAIENQSKAYSTKQQNPELKSNFIEQNTETNSHSQELKQTGNEVVLDDTTVKLLERLSLVNFGSERSKIILQDAIEFANKIQSVNVDNVEPLVNILEQEHTIQCRDDVVNMDNSMEDIVMNAKHVEEDYFVAPPSNVPLYQCEDATSTDEKSKS</sequence>
<dbReference type="SUPFAM" id="SSF141000">
    <property type="entry name" value="Glu-tRNAGln amidotransferase C subunit"/>
    <property type="match status" value="1"/>
</dbReference>
<dbReference type="GO" id="GO:0070681">
    <property type="term" value="P:glutaminyl-tRNAGln biosynthesis via transamidation"/>
    <property type="evidence" value="ECO:0007669"/>
    <property type="project" value="TreeGrafter"/>
</dbReference>
<dbReference type="PANTHER" id="PTHR15004:SF0">
    <property type="entry name" value="GLUTAMYL-TRNA(GLN) AMIDOTRANSFERASE SUBUNIT C, MITOCHONDRIAL"/>
    <property type="match status" value="1"/>
</dbReference>
<dbReference type="EMBL" id="HBUF01066993">
    <property type="protein sequence ID" value="CAG6628015.1"/>
    <property type="molecule type" value="Transcribed_RNA"/>
</dbReference>
<dbReference type="InterPro" id="IPR036113">
    <property type="entry name" value="Asp/Glu-ADT_sf_sub_c"/>
</dbReference>